<name>A0A7S8FES7_9BACT</name>
<evidence type="ECO:0000313" key="1">
    <source>
        <dbReference type="EMBL" id="QPD04371.1"/>
    </source>
</evidence>
<reference evidence="1 2" key="1">
    <citation type="journal article" date="2020" name="ISME J.">
        <title>Enrichment and physiological characterization of a novel comammox Nitrospira indicates ammonium inhibition of complete nitrification.</title>
        <authorList>
            <person name="Sakoula D."/>
            <person name="Koch H."/>
            <person name="Frank J."/>
            <person name="Jetten M.S.M."/>
            <person name="van Kessel M.A.H.J."/>
            <person name="Lucker S."/>
        </authorList>
    </citation>
    <scope>NUCLEOTIDE SEQUENCE [LARGE SCALE GENOMIC DNA]</scope>
    <source>
        <strain evidence="1">Comreactor17</strain>
    </source>
</reference>
<proteinExistence type="predicted"/>
<dbReference type="KEGG" id="nkf:Nkreftii_002145"/>
<dbReference type="Proteomes" id="UP000593737">
    <property type="component" value="Chromosome"/>
</dbReference>
<gene>
    <name evidence="1" type="ORF">Nkreftii_002145</name>
</gene>
<accession>A0A7S8FES7</accession>
<evidence type="ECO:0000313" key="2">
    <source>
        <dbReference type="Proteomes" id="UP000593737"/>
    </source>
</evidence>
<dbReference type="EMBL" id="CP047423">
    <property type="protein sequence ID" value="QPD04371.1"/>
    <property type="molecule type" value="Genomic_DNA"/>
</dbReference>
<protein>
    <submittedName>
        <fullName evidence="1">Uncharacterized protein</fullName>
    </submittedName>
</protein>
<sequence>MWSPARVPTIRIAFSLVLLFALIPNGALLDAADKSAATLLVKDALTSPNQPATIEAKLIGKGLLTSTALGGEPLELVVDGNVVATAMTGGDGRAFLTHTPKSQGIKPIHVRVGKSPRVNQIEGKANLGVWEKRQPILMIELSSLMDISPPSRVPAIGPRVESKGTPMSEAADELEKLTRFYYRVIYVVPLAQGMDGFQASREAREWLETHKFPVGHVMPLSSDAKALGDKIDELHEAGWKTVKIGIGRSKAFAEAFLQRRLDAIMVPEPTKGDVPRKAKVAKDWKDVRKKL</sequence>
<dbReference type="AlphaFoldDB" id="A0A7S8FES7"/>
<organism evidence="1 2">
    <name type="scientific">Candidatus Nitrospira kreftii</name>
    <dbReference type="NCBI Taxonomy" id="2652173"/>
    <lineage>
        <taxon>Bacteria</taxon>
        <taxon>Pseudomonadati</taxon>
        <taxon>Nitrospirota</taxon>
        <taxon>Nitrospiria</taxon>
        <taxon>Nitrospirales</taxon>
        <taxon>Nitrospiraceae</taxon>
        <taxon>Nitrospira</taxon>
    </lineage>
</organism>